<keyword evidence="4" id="KW-0175">Coiled coil</keyword>
<evidence type="ECO:0000256" key="1">
    <source>
        <dbReference type="ARBA" id="ARBA00022553"/>
    </source>
</evidence>
<dbReference type="OrthoDB" id="20105at2759"/>
<gene>
    <name evidence="6" type="ORF">AMS68_005307</name>
</gene>
<proteinExistence type="predicted"/>
<feature type="compositionally biased region" description="Polar residues" evidence="5">
    <location>
        <begin position="630"/>
        <end position="641"/>
    </location>
</feature>
<feature type="region of interest" description="Disordered" evidence="5">
    <location>
        <begin position="630"/>
        <end position="656"/>
    </location>
</feature>
<dbReference type="Proteomes" id="UP000503462">
    <property type="component" value="Chromosome 3"/>
</dbReference>
<accession>A0A6H0XZF5</accession>
<dbReference type="PANTHER" id="PTHR22988:SF71">
    <property type="entry name" value="CITRON RHO-INTERACTING KINASE"/>
    <property type="match status" value="1"/>
</dbReference>
<feature type="compositionally biased region" description="Basic and acidic residues" evidence="5">
    <location>
        <begin position="284"/>
        <end position="301"/>
    </location>
</feature>
<feature type="compositionally biased region" description="Basic residues" evidence="5">
    <location>
        <begin position="543"/>
        <end position="553"/>
    </location>
</feature>
<dbReference type="GO" id="GO:0031032">
    <property type="term" value="P:actomyosin structure organization"/>
    <property type="evidence" value="ECO:0007669"/>
    <property type="project" value="TreeGrafter"/>
</dbReference>
<evidence type="ECO:0000256" key="2">
    <source>
        <dbReference type="ARBA" id="ARBA00047899"/>
    </source>
</evidence>
<evidence type="ECO:0000256" key="5">
    <source>
        <dbReference type="SAM" id="MobiDB-lite"/>
    </source>
</evidence>
<dbReference type="EMBL" id="CP051141">
    <property type="protein sequence ID" value="QIW99789.1"/>
    <property type="molecule type" value="Genomic_DNA"/>
</dbReference>
<feature type="coiled-coil region" evidence="4">
    <location>
        <begin position="327"/>
        <end position="382"/>
    </location>
</feature>
<reference evidence="6 7" key="1">
    <citation type="journal article" date="2016" name="Sci. Rep.">
        <title>Peltaster fructicola genome reveals evolution from an invasive phytopathogen to an ectophytic parasite.</title>
        <authorList>
            <person name="Xu C."/>
            <person name="Chen H."/>
            <person name="Gleason M.L."/>
            <person name="Xu J.R."/>
            <person name="Liu H."/>
            <person name="Zhang R."/>
            <person name="Sun G."/>
        </authorList>
    </citation>
    <scope>NUCLEOTIDE SEQUENCE [LARGE SCALE GENOMIC DNA]</scope>
    <source>
        <strain evidence="6 7">LNHT1506</strain>
    </source>
</reference>
<feature type="coiled-coil region" evidence="4">
    <location>
        <begin position="38"/>
        <end position="114"/>
    </location>
</feature>
<feature type="region of interest" description="Disordered" evidence="5">
    <location>
        <begin position="468"/>
        <end position="598"/>
    </location>
</feature>
<keyword evidence="1" id="KW-0597">Phosphoprotein</keyword>
<organism evidence="6 7">
    <name type="scientific">Peltaster fructicola</name>
    <dbReference type="NCBI Taxonomy" id="286661"/>
    <lineage>
        <taxon>Eukaryota</taxon>
        <taxon>Fungi</taxon>
        <taxon>Dikarya</taxon>
        <taxon>Ascomycota</taxon>
        <taxon>Pezizomycotina</taxon>
        <taxon>Dothideomycetes</taxon>
        <taxon>Dothideomycetes incertae sedis</taxon>
        <taxon>Peltaster</taxon>
    </lineage>
</organism>
<sequence length="656" mass="73459">MGHLPAAVLEVSLDTIEKELEYASSKHAIELICRDEDMRKLRAELFLSEDDSEELRDQLQHEQASCDRIRLLVDEHLTRAQEAEAQLNDNEQKLRIQDHEIARLETENQDLRDTTREASTILAEKLALARELSTIKPELEHLKAQDSVMEQLRSEKLALQRQLSDAQCEVETARAEAKRAHAKRRNTTMEIAQEEQVSDLKKELARERRVRASAEEAIEQAQADMKSDDIRRELAKEKRLREKLEQELEVLKENTMVDEVRRDLSKAQKMKHRLQDEVDNLQSELEKERKTTERAVKRAEGDAEAGQAVTDLMDQLKREQELRAAGEKTATKKEEQLEAEKAELEDKLNQFRSKLREKKEELKTTKVELETIKEQMDKAEVSAKIPVELPLVKSVTKKPASKRNAFSAAPDAATLGTPGDGPKTKRGRQAKPAAIGDKSSFSITPFLNKTAVLTGENDVDNSAIEISPIACKQTAKPPLAPAASIKGNRQPKKQADQEAKKSALTAVVEEEEPASLSKAVSPEPVQVSSPAKVVEVPEEKAKVVQKRKQKPRKSLTDFKTFQKDDEPVKQKKRRLGGRGPTLFDEDDAAETTKPGFGDRGLFGPAAYAKLATSKKAISAGRSTFVRSTMLSAADGTGSQFSPLKRTRKKLDDTLKA</sequence>
<feature type="region of interest" description="Disordered" evidence="5">
    <location>
        <begin position="271"/>
        <end position="306"/>
    </location>
</feature>
<feature type="region of interest" description="Disordered" evidence="5">
    <location>
        <begin position="396"/>
        <end position="440"/>
    </location>
</feature>
<dbReference type="PANTHER" id="PTHR22988">
    <property type="entry name" value="MYOTONIC DYSTROPHY S/T KINASE-RELATED"/>
    <property type="match status" value="1"/>
</dbReference>
<comment type="catalytic activity">
    <reaction evidence="2">
        <text>L-threonyl-[protein] + ATP = O-phospho-L-threonyl-[protein] + ADP + H(+)</text>
        <dbReference type="Rhea" id="RHEA:46608"/>
        <dbReference type="Rhea" id="RHEA-COMP:11060"/>
        <dbReference type="Rhea" id="RHEA-COMP:11605"/>
        <dbReference type="ChEBI" id="CHEBI:15378"/>
        <dbReference type="ChEBI" id="CHEBI:30013"/>
        <dbReference type="ChEBI" id="CHEBI:30616"/>
        <dbReference type="ChEBI" id="CHEBI:61977"/>
        <dbReference type="ChEBI" id="CHEBI:456216"/>
        <dbReference type="EC" id="2.7.11.1"/>
    </reaction>
</comment>
<name>A0A6H0XZF5_9PEZI</name>
<comment type="catalytic activity">
    <reaction evidence="3">
        <text>L-seryl-[protein] + ATP = O-phospho-L-seryl-[protein] + ADP + H(+)</text>
        <dbReference type="Rhea" id="RHEA:17989"/>
        <dbReference type="Rhea" id="RHEA-COMP:9863"/>
        <dbReference type="Rhea" id="RHEA-COMP:11604"/>
        <dbReference type="ChEBI" id="CHEBI:15378"/>
        <dbReference type="ChEBI" id="CHEBI:29999"/>
        <dbReference type="ChEBI" id="CHEBI:30616"/>
        <dbReference type="ChEBI" id="CHEBI:83421"/>
        <dbReference type="ChEBI" id="CHEBI:456216"/>
        <dbReference type="EC" id="2.7.11.1"/>
    </reaction>
</comment>
<dbReference type="GO" id="GO:0005737">
    <property type="term" value="C:cytoplasm"/>
    <property type="evidence" value="ECO:0007669"/>
    <property type="project" value="TreeGrafter"/>
</dbReference>
<dbReference type="InterPro" id="IPR050839">
    <property type="entry name" value="Rho-assoc_Ser/Thr_Kinase"/>
</dbReference>
<evidence type="ECO:0000256" key="3">
    <source>
        <dbReference type="ARBA" id="ARBA00048679"/>
    </source>
</evidence>
<evidence type="ECO:0000313" key="7">
    <source>
        <dbReference type="Proteomes" id="UP000503462"/>
    </source>
</evidence>
<protein>
    <submittedName>
        <fullName evidence="6">Uncharacterized protein</fullName>
    </submittedName>
</protein>
<feature type="compositionally biased region" description="Basic and acidic residues" evidence="5">
    <location>
        <begin position="554"/>
        <end position="569"/>
    </location>
</feature>
<evidence type="ECO:0000256" key="4">
    <source>
        <dbReference type="SAM" id="Coils"/>
    </source>
</evidence>
<dbReference type="GO" id="GO:0005856">
    <property type="term" value="C:cytoskeleton"/>
    <property type="evidence" value="ECO:0007669"/>
    <property type="project" value="TreeGrafter"/>
</dbReference>
<dbReference type="AlphaFoldDB" id="A0A6H0XZF5"/>
<evidence type="ECO:0000313" key="6">
    <source>
        <dbReference type="EMBL" id="QIW99789.1"/>
    </source>
</evidence>
<keyword evidence="7" id="KW-1185">Reference proteome</keyword>
<dbReference type="GO" id="GO:0004674">
    <property type="term" value="F:protein serine/threonine kinase activity"/>
    <property type="evidence" value="ECO:0007669"/>
    <property type="project" value="UniProtKB-EC"/>
</dbReference>